<reference evidence="8" key="1">
    <citation type="submission" date="2021-01" db="EMBL/GenBank/DDBJ databases">
        <authorList>
            <person name="Corre E."/>
            <person name="Pelletier E."/>
            <person name="Niang G."/>
            <person name="Scheremetjew M."/>
            <person name="Finn R."/>
            <person name="Kale V."/>
            <person name="Holt S."/>
            <person name="Cochrane G."/>
            <person name="Meng A."/>
            <person name="Brown T."/>
            <person name="Cohen L."/>
        </authorList>
    </citation>
    <scope>NUCLEOTIDE SEQUENCE</scope>
    <source>
        <strain evidence="8">Pbaha01</strain>
    </source>
</reference>
<evidence type="ECO:0000259" key="6">
    <source>
        <dbReference type="Pfam" id="PF07731"/>
    </source>
</evidence>
<dbReference type="Gene3D" id="2.60.40.420">
    <property type="entry name" value="Cupredoxins - blue copper proteins"/>
    <property type="match status" value="3"/>
</dbReference>
<accession>A0A7R9ZWL6</accession>
<dbReference type="EMBL" id="HBEG01002985">
    <property type="protein sequence ID" value="CAD8345986.1"/>
    <property type="molecule type" value="Transcribed_RNA"/>
</dbReference>
<evidence type="ECO:0000256" key="1">
    <source>
        <dbReference type="ARBA" id="ARBA00010609"/>
    </source>
</evidence>
<evidence type="ECO:0000259" key="7">
    <source>
        <dbReference type="Pfam" id="PF07732"/>
    </source>
</evidence>
<dbReference type="PANTHER" id="PTHR11709">
    <property type="entry name" value="MULTI-COPPER OXIDASE"/>
    <property type="match status" value="1"/>
</dbReference>
<feature type="compositionally biased region" description="Basic and acidic residues" evidence="4">
    <location>
        <begin position="443"/>
        <end position="455"/>
    </location>
</feature>
<evidence type="ECO:0000256" key="5">
    <source>
        <dbReference type="SAM" id="SignalP"/>
    </source>
</evidence>
<dbReference type="GO" id="GO:0005507">
    <property type="term" value="F:copper ion binding"/>
    <property type="evidence" value="ECO:0007669"/>
    <property type="project" value="InterPro"/>
</dbReference>
<feature type="domain" description="Plastocyanin-like" evidence="7">
    <location>
        <begin position="187"/>
        <end position="260"/>
    </location>
</feature>
<feature type="signal peptide" evidence="5">
    <location>
        <begin position="1"/>
        <end position="19"/>
    </location>
</feature>
<dbReference type="InterPro" id="IPR011706">
    <property type="entry name" value="Cu-oxidase_C"/>
</dbReference>
<dbReference type="InterPro" id="IPR002355">
    <property type="entry name" value="Cu_oxidase_Cu_BS"/>
</dbReference>
<dbReference type="PANTHER" id="PTHR11709:SF2">
    <property type="entry name" value="MULTICOPPER OXIDASE LPR1"/>
    <property type="match status" value="1"/>
</dbReference>
<keyword evidence="3" id="KW-0560">Oxidoreductase</keyword>
<protein>
    <recommendedName>
        <fullName evidence="9">Plastocyanin-like domain-containing protein</fullName>
    </recommendedName>
</protein>
<dbReference type="Pfam" id="PF07731">
    <property type="entry name" value="Cu-oxidase_2"/>
    <property type="match status" value="1"/>
</dbReference>
<evidence type="ECO:0000256" key="4">
    <source>
        <dbReference type="SAM" id="MobiDB-lite"/>
    </source>
</evidence>
<keyword evidence="2" id="KW-0479">Metal-binding</keyword>
<proteinExistence type="inferred from homology"/>
<dbReference type="InterPro" id="IPR011707">
    <property type="entry name" value="Cu-oxidase-like_N"/>
</dbReference>
<dbReference type="PROSITE" id="PS00079">
    <property type="entry name" value="MULTICOPPER_OXIDASE1"/>
    <property type="match status" value="1"/>
</dbReference>
<feature type="chain" id="PRO_5030776842" description="Plastocyanin-like domain-containing protein" evidence="5">
    <location>
        <begin position="20"/>
        <end position="708"/>
    </location>
</feature>
<dbReference type="AlphaFoldDB" id="A0A7R9ZWL6"/>
<dbReference type="PROSITE" id="PS00080">
    <property type="entry name" value="MULTICOPPER_OXIDASE2"/>
    <property type="match status" value="1"/>
</dbReference>
<evidence type="ECO:0000256" key="3">
    <source>
        <dbReference type="ARBA" id="ARBA00023002"/>
    </source>
</evidence>
<evidence type="ECO:0008006" key="9">
    <source>
        <dbReference type="Google" id="ProtNLM"/>
    </source>
</evidence>
<dbReference type="Pfam" id="PF07732">
    <property type="entry name" value="Cu-oxidase_3"/>
    <property type="match status" value="1"/>
</dbReference>
<dbReference type="InterPro" id="IPR045087">
    <property type="entry name" value="Cu-oxidase_fam"/>
</dbReference>
<dbReference type="InterPro" id="IPR033138">
    <property type="entry name" value="Cu_oxidase_CS"/>
</dbReference>
<feature type="domain" description="Plastocyanin-like" evidence="6">
    <location>
        <begin position="566"/>
        <end position="679"/>
    </location>
</feature>
<dbReference type="GO" id="GO:0016491">
    <property type="term" value="F:oxidoreductase activity"/>
    <property type="evidence" value="ECO:0007669"/>
    <property type="project" value="UniProtKB-KW"/>
</dbReference>
<name>A0A7R9ZWL6_9DINO</name>
<organism evidence="8">
    <name type="scientific">Pyrodinium bahamense</name>
    <dbReference type="NCBI Taxonomy" id="73915"/>
    <lineage>
        <taxon>Eukaryota</taxon>
        <taxon>Sar</taxon>
        <taxon>Alveolata</taxon>
        <taxon>Dinophyceae</taxon>
        <taxon>Gonyaulacales</taxon>
        <taxon>Pyrocystaceae</taxon>
        <taxon>Pyrodinium</taxon>
    </lineage>
</organism>
<dbReference type="SUPFAM" id="SSF49503">
    <property type="entry name" value="Cupredoxins"/>
    <property type="match status" value="2"/>
</dbReference>
<sequence>MAVILLIIVFACALRVCDAVPSREDDELRVAVPPATLQTGGTRKDGECLTLQEETDSTLLQYPARRSRPVAASTAPLQPSTQCSLFPAYQPLREPPVLRSPVTLTVETTRLCFPSRINAASWTTRAYGAPGMLPMVPGPTIHVKPGELLEILVVNKLEPPSPDCKDARASQNGVELLFSANGFCHVNATNLHTHGLHVTPKPGGDDIFETAQPGRNLSITLQVPSNHMGGTFWYHPHHHHATADQAGGGLHGAIIMEDESGSVPEEVANMPNKTLVLSLVDLRFPILGPSGSLTGGTSPRIEYWSLGHLWRNEDGEPVSRNAVFSLVNAMWIPSLTVRAGEWTRLRFVFASIELSLVLWPPTSDGSEGGLDCEWKLLAKDGIYLNVVPRDIQKVYLAPGQRSDVALRCRCASPRAPCGGSVVSGAELAGPTAQDGPAQRRRQRPDEPHTRLERGTRGPFLGETTLEQELFRVEVRPADRAAAVPRPLRPFRARRPCYLVDLRRARVPRRNRGQLLFPNPGLPLTYAGRRWPVVLWSDRIDMRKNANPWPWAYVGRPMRHEHLQPPLHVMRGASVQEFYVRGPGPNDGLSYHPVHIHVSPFQIQKFNCEDGSWVGPVAKDCGDNTSDPYFQTGDWHDTFLYPAGQAVLRSQFSTFTGRYVLHCHVLAHEDMGMMAYFKVTGKEGATWPGAKKLDPHCYSDGSGVGYSWA</sequence>
<dbReference type="InterPro" id="IPR008972">
    <property type="entry name" value="Cupredoxin"/>
</dbReference>
<gene>
    <name evidence="8" type="ORF">PBAH0796_LOCUS1724</name>
</gene>
<evidence type="ECO:0000256" key="2">
    <source>
        <dbReference type="ARBA" id="ARBA00022723"/>
    </source>
</evidence>
<feature type="region of interest" description="Disordered" evidence="4">
    <location>
        <begin position="421"/>
        <end position="457"/>
    </location>
</feature>
<dbReference type="CDD" id="cd13853">
    <property type="entry name" value="CuRO_1_Tth-MCO_like"/>
    <property type="match status" value="1"/>
</dbReference>
<comment type="similarity">
    <text evidence="1">Belongs to the multicopper oxidase family.</text>
</comment>
<evidence type="ECO:0000313" key="8">
    <source>
        <dbReference type="EMBL" id="CAD8345986.1"/>
    </source>
</evidence>
<keyword evidence="5" id="KW-0732">Signal</keyword>